<dbReference type="eggNOG" id="COG0543">
    <property type="taxonomic scope" value="Bacteria"/>
</dbReference>
<sequence>MSRLHFSEIIENWKRTLPDFHFHMILSKPDENDNLESQRGYVQDIFKREIHVNDNIDVYMCGSPNMISDMTNLLKTDYLLDEDYIHADVFYPNS</sequence>
<dbReference type="HOGENOM" id="CLU_2605240_0_0_6"/>
<accession>D3VE40</accession>
<evidence type="ECO:0000313" key="3">
    <source>
        <dbReference type="Proteomes" id="UP000008075"/>
    </source>
</evidence>
<feature type="domain" description="Oxidoreductase FAD/NAD(P)-binding" evidence="1">
    <location>
        <begin position="6"/>
        <end position="70"/>
    </location>
</feature>
<dbReference type="RefSeq" id="WP_013185570.1">
    <property type="nucleotide sequence ID" value="NC_014228.1"/>
</dbReference>
<dbReference type="GeneID" id="24901852"/>
<dbReference type="Gene3D" id="3.40.50.80">
    <property type="entry name" value="Nucleotide-binding domain of ferredoxin-NADP reductase (FNR) module"/>
    <property type="match status" value="1"/>
</dbReference>
<dbReference type="KEGG" id="xne:XNC1_4269"/>
<dbReference type="Proteomes" id="UP000008075">
    <property type="component" value="Chromosome"/>
</dbReference>
<dbReference type="InterPro" id="IPR001433">
    <property type="entry name" value="OxRdtase_FAD/NAD-bd"/>
</dbReference>
<evidence type="ECO:0000259" key="1">
    <source>
        <dbReference type="Pfam" id="PF00175"/>
    </source>
</evidence>
<reference evidence="2 3" key="1">
    <citation type="journal article" date="2011" name="PLoS ONE">
        <title>The entomopathogenic bacterial endosymbionts xenorhabdus and photorhabdus: convergent lifestyles from divergent genomes.</title>
        <authorList>
            <person name="Chaston J.M."/>
            <person name="Suen G."/>
            <person name="Tucker S.L."/>
            <person name="Andersen A.W."/>
            <person name="Bhasin A."/>
            <person name="Bode E."/>
            <person name="Bode H.B."/>
            <person name="Brachmann A.O."/>
            <person name="Cowles C.E."/>
            <person name="Cowles K.N."/>
            <person name="Darby C."/>
            <person name="de Leon L."/>
            <person name="Drace K."/>
            <person name="Du Z."/>
            <person name="Givaudan A."/>
            <person name="Herbert Tran E.E."/>
            <person name="Jewell K.A."/>
            <person name="Knack J.J."/>
            <person name="Krasomil-Osterfeld K.C."/>
            <person name="Kukor R."/>
            <person name="Lanois A."/>
            <person name="Latreille P."/>
            <person name="Leimgruber N.K."/>
            <person name="Lipke C.M."/>
            <person name="Liu R."/>
            <person name="Lu X."/>
            <person name="Martens E.C."/>
            <person name="Marri P.R."/>
            <person name="Medigue C."/>
            <person name="Menard M.L."/>
            <person name="Miller N.M."/>
            <person name="Morales-Soto N."/>
            <person name="Norton S."/>
            <person name="Ogier J.C."/>
            <person name="Orchard S.S."/>
            <person name="Park D."/>
            <person name="Park Y."/>
            <person name="Qurollo B.A."/>
            <person name="Sugar D.R."/>
            <person name="Richards G.R."/>
            <person name="Rouy Z."/>
            <person name="Slominski B."/>
            <person name="Slominski K."/>
            <person name="Snyder H."/>
            <person name="Tjaden B.C."/>
            <person name="van der Hoeven R."/>
            <person name="Welch R.D."/>
            <person name="Wheeler C."/>
            <person name="Xiang B."/>
            <person name="Barbazuk B."/>
            <person name="Gaudriault S."/>
            <person name="Goodner B."/>
            <person name="Slater S.C."/>
            <person name="Forst S."/>
            <person name="Goldman B.S."/>
            <person name="Goodrich-Blair H."/>
        </authorList>
    </citation>
    <scope>NUCLEOTIDE SEQUENCE [LARGE SCALE GENOMIC DNA]</scope>
    <source>
        <strain evidence="3">ATCC 19061 / DSM 3370 / CCUG 14189 / LMG 1036 / NCIMB 9965 / AN6</strain>
    </source>
</reference>
<dbReference type="AlphaFoldDB" id="D3VE40"/>
<keyword evidence="3" id="KW-1185">Reference proteome</keyword>
<dbReference type="STRING" id="406817.XNC1_4269"/>
<name>D3VE40_XENNA</name>
<protein>
    <recommendedName>
        <fullName evidence="1">Oxidoreductase FAD/NAD(P)-binding domain-containing protein</fullName>
    </recommendedName>
</protein>
<dbReference type="GO" id="GO:0016491">
    <property type="term" value="F:oxidoreductase activity"/>
    <property type="evidence" value="ECO:0007669"/>
    <property type="project" value="InterPro"/>
</dbReference>
<proteinExistence type="predicted"/>
<dbReference type="SUPFAM" id="SSF52343">
    <property type="entry name" value="Ferredoxin reductase-like, C-terminal NADP-linked domain"/>
    <property type="match status" value="1"/>
</dbReference>
<evidence type="ECO:0000313" key="2">
    <source>
        <dbReference type="EMBL" id="CBJ92291.1"/>
    </source>
</evidence>
<dbReference type="Pfam" id="PF00175">
    <property type="entry name" value="NAD_binding_1"/>
    <property type="match status" value="1"/>
</dbReference>
<gene>
    <name evidence="2" type="ordered locus">XNC1_4269</name>
</gene>
<organism evidence="2 3">
    <name type="scientific">Xenorhabdus nematophila (strain ATCC 19061 / DSM 3370 / CCUG 14189 / LMG 1036 / NCIMB 9965 / AN6)</name>
    <dbReference type="NCBI Taxonomy" id="406817"/>
    <lineage>
        <taxon>Bacteria</taxon>
        <taxon>Pseudomonadati</taxon>
        <taxon>Pseudomonadota</taxon>
        <taxon>Gammaproteobacteria</taxon>
        <taxon>Enterobacterales</taxon>
        <taxon>Morganellaceae</taxon>
        <taxon>Xenorhabdus</taxon>
    </lineage>
</organism>
<dbReference type="InterPro" id="IPR039261">
    <property type="entry name" value="FNR_nucleotide-bd"/>
</dbReference>
<dbReference type="EMBL" id="FN667742">
    <property type="protein sequence ID" value="CBJ92291.1"/>
    <property type="molecule type" value="Genomic_DNA"/>
</dbReference>